<organism evidence="4 5">
    <name type="scientific">Dyella japonica</name>
    <dbReference type="NCBI Taxonomy" id="231455"/>
    <lineage>
        <taxon>Bacteria</taxon>
        <taxon>Pseudomonadati</taxon>
        <taxon>Pseudomonadota</taxon>
        <taxon>Gammaproteobacteria</taxon>
        <taxon>Lysobacterales</taxon>
        <taxon>Rhodanobacteraceae</taxon>
        <taxon>Dyella</taxon>
    </lineage>
</organism>
<keyword evidence="5" id="KW-1185">Reference proteome</keyword>
<feature type="region of interest" description="Disordered" evidence="2">
    <location>
        <begin position="1"/>
        <end position="25"/>
    </location>
</feature>
<dbReference type="EMBL" id="JBEPMU010000001">
    <property type="protein sequence ID" value="MET3651218.1"/>
    <property type="molecule type" value="Genomic_DNA"/>
</dbReference>
<comment type="similarity">
    <text evidence="1">Belongs to the universal stress protein A family.</text>
</comment>
<dbReference type="RefSeq" id="WP_354012671.1">
    <property type="nucleotide sequence ID" value="NZ_JBEPMU010000001.1"/>
</dbReference>
<dbReference type="PANTHER" id="PTHR46268">
    <property type="entry name" value="STRESS RESPONSE PROTEIN NHAX"/>
    <property type="match status" value="1"/>
</dbReference>
<proteinExistence type="inferred from homology"/>
<dbReference type="PANTHER" id="PTHR46268:SF15">
    <property type="entry name" value="UNIVERSAL STRESS PROTEIN HP_0031"/>
    <property type="match status" value="1"/>
</dbReference>
<dbReference type="SUPFAM" id="SSF52402">
    <property type="entry name" value="Adenine nucleotide alpha hydrolases-like"/>
    <property type="match status" value="1"/>
</dbReference>
<protein>
    <submittedName>
        <fullName evidence="4">Nucleotide-binding universal stress UspA family protein</fullName>
    </submittedName>
</protein>
<accession>A0ABV2JU06</accession>
<evidence type="ECO:0000259" key="3">
    <source>
        <dbReference type="Pfam" id="PF00582"/>
    </source>
</evidence>
<evidence type="ECO:0000313" key="4">
    <source>
        <dbReference type="EMBL" id="MET3651218.1"/>
    </source>
</evidence>
<dbReference type="InterPro" id="IPR006015">
    <property type="entry name" value="Universal_stress_UspA"/>
</dbReference>
<comment type="caution">
    <text evidence="4">The sequence shown here is derived from an EMBL/GenBank/DDBJ whole genome shotgun (WGS) entry which is preliminary data.</text>
</comment>
<dbReference type="InterPro" id="IPR014729">
    <property type="entry name" value="Rossmann-like_a/b/a_fold"/>
</dbReference>
<evidence type="ECO:0000256" key="2">
    <source>
        <dbReference type="SAM" id="MobiDB-lite"/>
    </source>
</evidence>
<reference evidence="4 5" key="1">
    <citation type="submission" date="2024-06" db="EMBL/GenBank/DDBJ databases">
        <title>Sorghum-associated microbial communities from plants grown in Nebraska, USA.</title>
        <authorList>
            <person name="Schachtman D."/>
        </authorList>
    </citation>
    <scope>NUCLEOTIDE SEQUENCE [LARGE SCALE GENOMIC DNA]</scope>
    <source>
        <strain evidence="4 5">1073</strain>
    </source>
</reference>
<sequence>MGHPHHDVAAIDRRQKPGGHQGTQCARDLRAPDAATGLPWEQALPDYRLGASIMFKRILLPIDGSDLSLRAVDIGIDLAKQLGASVFVFHAMEPFGSVPYFSEMMTFPQDAYENEVNEKAGYFLEQTRQRADAAKVPWEGSFEYSHRPHEAIERIAREQKCDLIVMGSHGRSGIDRLLLGSETHKLLLSTEVPVLVCH</sequence>
<dbReference type="PRINTS" id="PR01438">
    <property type="entry name" value="UNVRSLSTRESS"/>
</dbReference>
<dbReference type="Pfam" id="PF00582">
    <property type="entry name" value="Usp"/>
    <property type="match status" value="1"/>
</dbReference>
<feature type="domain" description="UspA" evidence="3">
    <location>
        <begin position="54"/>
        <end position="198"/>
    </location>
</feature>
<dbReference type="InterPro" id="IPR006016">
    <property type="entry name" value="UspA"/>
</dbReference>
<evidence type="ECO:0000313" key="5">
    <source>
        <dbReference type="Proteomes" id="UP001549184"/>
    </source>
</evidence>
<dbReference type="Gene3D" id="3.40.50.620">
    <property type="entry name" value="HUPs"/>
    <property type="match status" value="1"/>
</dbReference>
<dbReference type="Proteomes" id="UP001549184">
    <property type="component" value="Unassembled WGS sequence"/>
</dbReference>
<gene>
    <name evidence="4" type="ORF">ABIC75_000920</name>
</gene>
<name>A0ABV2JU06_9GAMM</name>
<dbReference type="CDD" id="cd00293">
    <property type="entry name" value="USP-like"/>
    <property type="match status" value="1"/>
</dbReference>
<evidence type="ECO:0000256" key="1">
    <source>
        <dbReference type="ARBA" id="ARBA00008791"/>
    </source>
</evidence>
<feature type="compositionally biased region" description="Basic and acidic residues" evidence="2">
    <location>
        <begin position="1"/>
        <end position="15"/>
    </location>
</feature>